<evidence type="ECO:0000313" key="4">
    <source>
        <dbReference type="Proteomes" id="UP000729357"/>
    </source>
</evidence>
<keyword evidence="1" id="KW-0472">Membrane</keyword>
<feature type="transmembrane region" description="Helical" evidence="1">
    <location>
        <begin position="119"/>
        <end position="140"/>
    </location>
</feature>
<organism evidence="3 4">
    <name type="scientific">Aureobasidium melanogenum</name>
    <name type="common">Aureobasidium pullulans var. melanogenum</name>
    <dbReference type="NCBI Taxonomy" id="46634"/>
    <lineage>
        <taxon>Eukaryota</taxon>
        <taxon>Fungi</taxon>
        <taxon>Dikarya</taxon>
        <taxon>Ascomycota</taxon>
        <taxon>Pezizomycotina</taxon>
        <taxon>Dothideomycetes</taxon>
        <taxon>Dothideomycetidae</taxon>
        <taxon>Dothideales</taxon>
        <taxon>Saccotheciaceae</taxon>
        <taxon>Aureobasidium</taxon>
    </lineage>
</organism>
<dbReference type="EMBL" id="JAHFXS010001629">
    <property type="protein sequence ID" value="KAG9976416.1"/>
    <property type="molecule type" value="Genomic_DNA"/>
</dbReference>
<feature type="transmembrane region" description="Helical" evidence="1">
    <location>
        <begin position="223"/>
        <end position="245"/>
    </location>
</feature>
<feature type="non-terminal residue" evidence="3">
    <location>
        <position position="384"/>
    </location>
</feature>
<keyword evidence="4" id="KW-1185">Reference proteome</keyword>
<feature type="signal peptide" evidence="2">
    <location>
        <begin position="1"/>
        <end position="16"/>
    </location>
</feature>
<dbReference type="AlphaFoldDB" id="A0A9P8FJI5"/>
<evidence type="ECO:0000256" key="1">
    <source>
        <dbReference type="SAM" id="Phobius"/>
    </source>
</evidence>
<evidence type="ECO:0000313" key="3">
    <source>
        <dbReference type="EMBL" id="KAG9976416.1"/>
    </source>
</evidence>
<evidence type="ECO:0000256" key="2">
    <source>
        <dbReference type="SAM" id="SignalP"/>
    </source>
</evidence>
<gene>
    <name evidence="3" type="ORF">KCU98_g10736</name>
</gene>
<feature type="transmembrane region" description="Helical" evidence="1">
    <location>
        <begin position="146"/>
        <end position="166"/>
    </location>
</feature>
<dbReference type="Proteomes" id="UP000729357">
    <property type="component" value="Unassembled WGS sequence"/>
</dbReference>
<reference evidence="3" key="1">
    <citation type="journal article" date="2021" name="J Fungi (Basel)">
        <title>Virulence traits and population genomics of the black yeast Aureobasidium melanogenum.</title>
        <authorList>
            <person name="Cernosa A."/>
            <person name="Sun X."/>
            <person name="Gostincar C."/>
            <person name="Fang C."/>
            <person name="Gunde-Cimerman N."/>
            <person name="Song Z."/>
        </authorList>
    </citation>
    <scope>NUCLEOTIDE SEQUENCE</scope>
    <source>
        <strain evidence="3">EXF-9298</strain>
    </source>
</reference>
<protein>
    <submittedName>
        <fullName evidence="3">Uncharacterized protein</fullName>
    </submittedName>
</protein>
<reference evidence="3" key="2">
    <citation type="submission" date="2021-08" db="EMBL/GenBank/DDBJ databases">
        <authorList>
            <person name="Gostincar C."/>
            <person name="Sun X."/>
            <person name="Song Z."/>
            <person name="Gunde-Cimerman N."/>
        </authorList>
    </citation>
    <scope>NUCLEOTIDE SEQUENCE</scope>
    <source>
        <strain evidence="3">EXF-9298</strain>
    </source>
</reference>
<sequence>MPSFQLTVAMSYAVSALLSAVGENRLMPNPDFECIVINGKTGYVRNNKSWILARILRDYEYWRDTGIDTTMASELARLEKEEKEKAKGEYREAKAVRLGLCVSVYRAVEISGIPKPDPLYWTGYGVVLVQLAISIIPWAIYADRQWLTFMVTAVGTVLAFLSAALPQWKEEKFKVRTQDPGKVVILTQGNGAQHAIAIACDAINGLDLEALASPYRDLKSQTFTRLCSCLLAIAWLCLLICVTGYSGSTWFLLANGLLGIFHNIIVAGCPRNPSAYGMNLVYEKTFTARKLMAVLADLEDYKPRLGASLVPTFFPGELLNREVKFWEYAERRAKAFEGDAKTAKKAKTIPLPWKMPPLEGDQEAKDIPLTLVYGTRVPNAVTSV</sequence>
<proteinExistence type="predicted"/>
<keyword evidence="1" id="KW-1133">Transmembrane helix</keyword>
<name>A0A9P8FJI5_AURME</name>
<feature type="chain" id="PRO_5040445042" evidence="2">
    <location>
        <begin position="17"/>
        <end position="384"/>
    </location>
</feature>
<accession>A0A9P8FJI5</accession>
<keyword evidence="1" id="KW-0812">Transmembrane</keyword>
<comment type="caution">
    <text evidence="3">The sequence shown here is derived from an EMBL/GenBank/DDBJ whole genome shotgun (WGS) entry which is preliminary data.</text>
</comment>
<keyword evidence="2" id="KW-0732">Signal</keyword>